<accession>A0A3S0QUB4</accession>
<evidence type="ECO:0000313" key="17">
    <source>
        <dbReference type="EMBL" id="RUL59782.1"/>
    </source>
</evidence>
<dbReference type="GO" id="GO:0003919">
    <property type="term" value="F:FMN adenylyltransferase activity"/>
    <property type="evidence" value="ECO:0007669"/>
    <property type="project" value="UniProtKB-UniRule"/>
</dbReference>
<evidence type="ECO:0000256" key="1">
    <source>
        <dbReference type="ARBA" id="ARBA00002121"/>
    </source>
</evidence>
<evidence type="ECO:0000256" key="12">
    <source>
        <dbReference type="ARBA" id="ARBA00023268"/>
    </source>
</evidence>
<evidence type="ECO:0000256" key="7">
    <source>
        <dbReference type="ARBA" id="ARBA00022695"/>
    </source>
</evidence>
<dbReference type="NCBIfam" id="NF004160">
    <property type="entry name" value="PRK05627.1-3"/>
    <property type="match status" value="1"/>
</dbReference>
<dbReference type="GO" id="GO:0008531">
    <property type="term" value="F:riboflavin kinase activity"/>
    <property type="evidence" value="ECO:0007669"/>
    <property type="project" value="UniProtKB-UniRule"/>
</dbReference>
<evidence type="ECO:0000256" key="2">
    <source>
        <dbReference type="ARBA" id="ARBA00004726"/>
    </source>
</evidence>
<keyword evidence="12" id="KW-0511">Multifunctional enzyme</keyword>
<reference evidence="17 18" key="1">
    <citation type="submission" date="2018-12" db="EMBL/GenBank/DDBJ databases">
        <title>Genome sequencing of Prevotella sp. KCOM 3155 (= JS262).</title>
        <authorList>
            <person name="Kook J.-K."/>
            <person name="Park S.-N."/>
            <person name="Lim Y.K."/>
        </authorList>
    </citation>
    <scope>NUCLEOTIDE SEQUENCE [LARGE SCALE GENOMIC DNA]</scope>
    <source>
        <strain evidence="17 18">KCOM 3155</strain>
    </source>
</reference>
<dbReference type="NCBIfam" id="TIGR00083">
    <property type="entry name" value="ribF"/>
    <property type="match status" value="1"/>
</dbReference>
<dbReference type="GO" id="GO:0009231">
    <property type="term" value="P:riboflavin biosynthetic process"/>
    <property type="evidence" value="ECO:0007669"/>
    <property type="project" value="InterPro"/>
</dbReference>
<comment type="function">
    <text evidence="1">Catalyzes the phosphorylation of riboflavin to FMN followed by the adenylation of FMN to FAD.</text>
</comment>
<dbReference type="CDD" id="cd02064">
    <property type="entry name" value="FAD_synthetase_N"/>
    <property type="match status" value="1"/>
</dbReference>
<dbReference type="InterPro" id="IPR023468">
    <property type="entry name" value="Riboflavin_kinase"/>
</dbReference>
<evidence type="ECO:0000256" key="6">
    <source>
        <dbReference type="ARBA" id="ARBA00022679"/>
    </source>
</evidence>
<evidence type="ECO:0000256" key="9">
    <source>
        <dbReference type="ARBA" id="ARBA00022777"/>
    </source>
</evidence>
<keyword evidence="7 15" id="KW-0548">Nucleotidyltransferase</keyword>
<keyword evidence="8 15" id="KW-0547">Nucleotide-binding</keyword>
<evidence type="ECO:0000256" key="11">
    <source>
        <dbReference type="ARBA" id="ARBA00022840"/>
    </source>
</evidence>
<evidence type="ECO:0000256" key="10">
    <source>
        <dbReference type="ARBA" id="ARBA00022827"/>
    </source>
</evidence>
<keyword evidence="6 15" id="KW-0808">Transferase</keyword>
<comment type="catalytic activity">
    <reaction evidence="13 15">
        <text>riboflavin + ATP = FMN + ADP + H(+)</text>
        <dbReference type="Rhea" id="RHEA:14357"/>
        <dbReference type="ChEBI" id="CHEBI:15378"/>
        <dbReference type="ChEBI" id="CHEBI:30616"/>
        <dbReference type="ChEBI" id="CHEBI:57986"/>
        <dbReference type="ChEBI" id="CHEBI:58210"/>
        <dbReference type="ChEBI" id="CHEBI:456216"/>
        <dbReference type="EC" id="2.7.1.26"/>
    </reaction>
</comment>
<evidence type="ECO:0000256" key="5">
    <source>
        <dbReference type="ARBA" id="ARBA00022643"/>
    </source>
</evidence>
<keyword evidence="9 15" id="KW-0418">Kinase</keyword>
<keyword evidence="4 15" id="KW-0285">Flavoprotein</keyword>
<dbReference type="EMBL" id="RYYU01000001">
    <property type="protein sequence ID" value="RUL59782.1"/>
    <property type="molecule type" value="Genomic_DNA"/>
</dbReference>
<comment type="similarity">
    <text evidence="15">Belongs to the ribF family.</text>
</comment>
<comment type="pathway">
    <text evidence="3 15">Cofactor biosynthesis; FMN biosynthesis; FMN from riboflavin (ATP route): step 1/1.</text>
</comment>
<comment type="catalytic activity">
    <reaction evidence="14 15">
        <text>FMN + ATP + H(+) = FAD + diphosphate</text>
        <dbReference type="Rhea" id="RHEA:17237"/>
        <dbReference type="ChEBI" id="CHEBI:15378"/>
        <dbReference type="ChEBI" id="CHEBI:30616"/>
        <dbReference type="ChEBI" id="CHEBI:33019"/>
        <dbReference type="ChEBI" id="CHEBI:57692"/>
        <dbReference type="ChEBI" id="CHEBI:58210"/>
        <dbReference type="EC" id="2.7.7.2"/>
    </reaction>
</comment>
<comment type="pathway">
    <text evidence="2 15">Cofactor biosynthesis; FAD biosynthesis; FAD from FMN: step 1/1.</text>
</comment>
<evidence type="ECO:0000256" key="3">
    <source>
        <dbReference type="ARBA" id="ARBA00005201"/>
    </source>
</evidence>
<dbReference type="Gene3D" id="2.40.30.30">
    <property type="entry name" value="Riboflavin kinase-like"/>
    <property type="match status" value="1"/>
</dbReference>
<dbReference type="SUPFAM" id="SSF82114">
    <property type="entry name" value="Riboflavin kinase-like"/>
    <property type="match status" value="1"/>
</dbReference>
<dbReference type="EC" id="2.7.7.2" evidence="15"/>
<dbReference type="PIRSF" id="PIRSF004491">
    <property type="entry name" value="FAD_Synth"/>
    <property type="match status" value="1"/>
</dbReference>
<keyword evidence="18" id="KW-1185">Reference proteome</keyword>
<comment type="caution">
    <text evidence="17">The sequence shown here is derived from an EMBL/GenBank/DDBJ whole genome shotgun (WGS) entry which is preliminary data.</text>
</comment>
<organism evidence="17 18">
    <name type="scientific">Prevotella koreensis</name>
    <dbReference type="NCBI Taxonomy" id="2490854"/>
    <lineage>
        <taxon>Bacteria</taxon>
        <taxon>Pseudomonadati</taxon>
        <taxon>Bacteroidota</taxon>
        <taxon>Bacteroidia</taxon>
        <taxon>Bacteroidales</taxon>
        <taxon>Prevotellaceae</taxon>
        <taxon>Prevotella</taxon>
    </lineage>
</organism>
<dbReference type="InterPro" id="IPR002606">
    <property type="entry name" value="Riboflavin_kinase_bac"/>
</dbReference>
<dbReference type="PANTHER" id="PTHR22749">
    <property type="entry name" value="RIBOFLAVIN KINASE/FMN ADENYLYLTRANSFERASE"/>
    <property type="match status" value="1"/>
</dbReference>
<dbReference type="InterPro" id="IPR023465">
    <property type="entry name" value="Riboflavin_kinase_dom_sf"/>
</dbReference>
<dbReference type="UniPathway" id="UPA00276">
    <property type="reaction ID" value="UER00406"/>
</dbReference>
<dbReference type="EC" id="2.7.1.26" evidence="15"/>
<dbReference type="GO" id="GO:0005524">
    <property type="term" value="F:ATP binding"/>
    <property type="evidence" value="ECO:0007669"/>
    <property type="project" value="UniProtKB-UniRule"/>
</dbReference>
<keyword evidence="11 15" id="KW-0067">ATP-binding</keyword>
<dbReference type="Gene3D" id="3.40.50.620">
    <property type="entry name" value="HUPs"/>
    <property type="match status" value="1"/>
</dbReference>
<evidence type="ECO:0000256" key="15">
    <source>
        <dbReference type="PIRNR" id="PIRNR004491"/>
    </source>
</evidence>
<evidence type="ECO:0000256" key="8">
    <source>
        <dbReference type="ARBA" id="ARBA00022741"/>
    </source>
</evidence>
<evidence type="ECO:0000256" key="4">
    <source>
        <dbReference type="ARBA" id="ARBA00022630"/>
    </source>
</evidence>
<evidence type="ECO:0000259" key="16">
    <source>
        <dbReference type="SMART" id="SM00904"/>
    </source>
</evidence>
<evidence type="ECO:0000313" key="18">
    <source>
        <dbReference type="Proteomes" id="UP000278983"/>
    </source>
</evidence>
<dbReference type="FunFam" id="3.40.50.620:FF:000021">
    <property type="entry name" value="Riboflavin biosynthesis protein"/>
    <property type="match status" value="1"/>
</dbReference>
<evidence type="ECO:0000256" key="13">
    <source>
        <dbReference type="ARBA" id="ARBA00047880"/>
    </source>
</evidence>
<name>A0A3S0QUB4_9BACT</name>
<proteinExistence type="inferred from homology"/>
<sequence length="314" mass="35299">MEIIILTDGCRQKSPCVATIGFFDGVHRGHRFLIDRVVKEAKSRGIDSTVITFDHHPRQVLGSDYLPRLLSTNDEKTALLSETGIERCAVLPFSEEMAQLSAHDFMQDILKERLGVEVLVIGYDNRFGHNRSEGFDDYVRYGREMGIEVLPSQALMLNGVGVSSSVVRSFINKGEVEMAASCLGYHYALSGIVVKGHRIGHELGFPTANIEPENKQKIIPANGAYAVRVKLEGMPGTMPAMMNIGTRPTFNGDIQTLETHILDFDNNIYGRRINVAFIHKLREEKKFSSKEELKEQLEKDAIMVKEQFEKDIKE</sequence>
<dbReference type="SUPFAM" id="SSF52374">
    <property type="entry name" value="Nucleotidylyl transferase"/>
    <property type="match status" value="1"/>
</dbReference>
<dbReference type="NCBIfam" id="NF004162">
    <property type="entry name" value="PRK05627.1-5"/>
    <property type="match status" value="1"/>
</dbReference>
<dbReference type="UniPathway" id="UPA00277">
    <property type="reaction ID" value="UER00407"/>
</dbReference>
<dbReference type="GO" id="GO:0006747">
    <property type="term" value="P:FAD biosynthetic process"/>
    <property type="evidence" value="ECO:0007669"/>
    <property type="project" value="UniProtKB-UniRule"/>
</dbReference>
<feature type="domain" description="Riboflavin kinase" evidence="16">
    <location>
        <begin position="182"/>
        <end position="309"/>
    </location>
</feature>
<dbReference type="RefSeq" id="WP_126678887.1">
    <property type="nucleotide sequence ID" value="NZ_RYYU01000001.1"/>
</dbReference>
<dbReference type="InterPro" id="IPR014729">
    <property type="entry name" value="Rossmann-like_a/b/a_fold"/>
</dbReference>
<dbReference type="Pfam" id="PF06574">
    <property type="entry name" value="FAD_syn"/>
    <property type="match status" value="1"/>
</dbReference>
<keyword evidence="5 15" id="KW-0288">FMN</keyword>
<dbReference type="PANTHER" id="PTHR22749:SF6">
    <property type="entry name" value="RIBOFLAVIN KINASE"/>
    <property type="match status" value="1"/>
</dbReference>
<dbReference type="Proteomes" id="UP000278983">
    <property type="component" value="Unassembled WGS sequence"/>
</dbReference>
<dbReference type="AlphaFoldDB" id="A0A3S0QUB4"/>
<dbReference type="SMART" id="SM00904">
    <property type="entry name" value="Flavokinase"/>
    <property type="match status" value="1"/>
</dbReference>
<dbReference type="OrthoDB" id="9803667at2"/>
<dbReference type="Pfam" id="PF01687">
    <property type="entry name" value="Flavokinase"/>
    <property type="match status" value="1"/>
</dbReference>
<dbReference type="InterPro" id="IPR015864">
    <property type="entry name" value="FAD_synthase"/>
</dbReference>
<evidence type="ECO:0000256" key="14">
    <source>
        <dbReference type="ARBA" id="ARBA00049494"/>
    </source>
</evidence>
<dbReference type="InterPro" id="IPR015865">
    <property type="entry name" value="Riboflavin_kinase_bac/euk"/>
</dbReference>
<keyword evidence="10 15" id="KW-0274">FAD</keyword>
<dbReference type="FunFam" id="2.40.30.30:FF:000003">
    <property type="entry name" value="Riboflavin biosynthesis protein"/>
    <property type="match status" value="1"/>
</dbReference>
<gene>
    <name evidence="17" type="ORF">EHV08_08445</name>
</gene>
<dbReference type="GO" id="GO:0009398">
    <property type="term" value="P:FMN biosynthetic process"/>
    <property type="evidence" value="ECO:0007669"/>
    <property type="project" value="UniProtKB-UniRule"/>
</dbReference>
<protein>
    <recommendedName>
        <fullName evidence="15">Riboflavin biosynthesis protein</fullName>
    </recommendedName>
    <domain>
        <recommendedName>
            <fullName evidence="15">Riboflavin kinase</fullName>
            <ecNumber evidence="15">2.7.1.26</ecNumber>
        </recommendedName>
        <alternativeName>
            <fullName evidence="15">Flavokinase</fullName>
        </alternativeName>
    </domain>
    <domain>
        <recommendedName>
            <fullName evidence="15">FMN adenylyltransferase</fullName>
            <ecNumber evidence="15">2.7.7.2</ecNumber>
        </recommendedName>
        <alternativeName>
            <fullName evidence="15">FAD pyrophosphorylase</fullName>
        </alternativeName>
        <alternativeName>
            <fullName evidence="15">FAD synthase</fullName>
        </alternativeName>
    </domain>
</protein>